<feature type="domain" description="Apple" evidence="2">
    <location>
        <begin position="921"/>
        <end position="944"/>
    </location>
</feature>
<gene>
    <name evidence="3" type="ORF">SCF082_LOCUS5085</name>
</gene>
<sequence length="1466" mass="156637">MARILIAVLFQILVEGACGALGTCDDRTQTSVGRKLLQTAVTQTSETAETELTDFNLSDRLQSKAALIQRARGSHRHAAKSLDTAVASKAFDWVDDVVDAVVDAANTVADYGAQIGNELADVGMSVGSVAGNLALVIGKSIVRTAEQSYKAVPSQIKAAAGSLGSAVLSTGALVASVGQAAAKATAKLSQQGLQIAQHSLEQGVKAASKVGQEIASRATDLGELATKLGPLATGLAAATWEAIKDMIGCFFNYYSSMCTLFLDDVCDCDAGSSLSLSTSGISVNCIFKAGGFTQGFGLSAGGSFGEADDASGRMQLPGTSFSQARRSLSEDLKAKKTLRQSLAPAPDGACSGNMNLSLDGLVQFDPSVEISLDASGKTVVGVSGIVRVSAEALVEAEGSCAFEAERRFPKRPITKVFCAGHVCVALLLQMLAEMEVAGTMTGSAELSASADFEISGRTILDAGGNANVDVNSPQVKHKSGFGLAASASAVLRLSLGPELTIWPMPGVPVTFNPMMNAEVRGQATIELSQGHTSLLQGAAAERASHRHCTVFEKWRLKWLGSHVEMPLGSTPYGANVGSWENCLNLCETTEGCHQVVYSGGHCHGMSEASDEDQDGLGGENENYMSAQCTTVNTIEMCAAAALNLYTDVEIQGFAFPKGLKVSLDSSWLEDAISSAIIEGARAMVNMMLGPVGCIPGVSDTMDVVMTAAEAASGLVKALIPDLSLDFSTPSMVLLSPKKLFCIEAVTTPGFSVAPCSAELGCSHAGRGVPTSPEVETLSTGNEESPAALLEPKMSALQQGKERRCIVFEHWRLKWLGSHVEMPLGSTPYGANVGSWENCLNLCETTEGCHQVVYSGGHCYGMSEASDEDQDGLGGHNMHFTSAHCAEESRRCETFVNWRMAVVPHSEISLGTLPYGEFSGGWFRCLELCKTTPACKQVTYSAEGRCYGMSERTHVDGNGLGGHNFGFTTGHCFGEIRSGVVMQTLPGCPNMPMGDRFLDIGPWRLAAFDQNHLSFAHKTVQRAITFRHDGAILHQRTDLLAFNRPVTPPKGIKFGFQFIQIGEFRLGAVNDNYFSIQHSSGNTIQVFSSDGTTYSGPRTDYETFDRPEMAAVGIDFGAEFLQIGRFRLAVTQGHLVLSHEGGWTSQVWNSDGAAHPGALHWTPAVMSLPKPSWTCKELEELAFGDCGLFGGFGDRFIQLGEWRVAAIDETHLSFSHKDGQTPQIYRSDGVMITGRHDYSAWHRPTGFPSGITFGSRFIQLGNFRLGDADGHHFSISHKNGITIQIFRSDGTLHPGPRHELNLWNTRTPGPPQGITFGDRFIQIGLWRLGDVDGAHFVVTQVGGHTAQTYRSDNALFPGPNDHWNGVYDRYPEYHCGSIQSIFGLCVGMAIGDRFIQIGDWRLTFQCPPKLVKHPAFSAVMALCMMALALTSMHGTARPNTSNHLRLPLVTASSSWGNGVLVPSTRII</sequence>
<feature type="domain" description="Apple" evidence="2">
    <location>
        <begin position="830"/>
        <end position="856"/>
    </location>
</feature>
<proteinExistence type="predicted"/>
<dbReference type="EMBL" id="CAXAMM010002692">
    <property type="protein sequence ID" value="CAK8997115.1"/>
    <property type="molecule type" value="Genomic_DNA"/>
</dbReference>
<evidence type="ECO:0000259" key="2">
    <source>
        <dbReference type="Pfam" id="PF14295"/>
    </source>
</evidence>
<feature type="chain" id="PRO_5046576908" evidence="1">
    <location>
        <begin position="20"/>
        <end position="1466"/>
    </location>
</feature>
<accession>A0ABP0I700</accession>
<feature type="domain" description="Apple" evidence="2">
    <location>
        <begin position="574"/>
        <end position="602"/>
    </location>
</feature>
<protein>
    <submittedName>
        <fullName evidence="3">Ankyrin-3</fullName>
    </submittedName>
</protein>
<dbReference type="Pfam" id="PF14295">
    <property type="entry name" value="PAN_4"/>
    <property type="match status" value="3"/>
</dbReference>
<comment type="caution">
    <text evidence="3">The sequence shown here is derived from an EMBL/GenBank/DDBJ whole genome shotgun (WGS) entry which is preliminary data.</text>
</comment>
<keyword evidence="1" id="KW-0732">Signal</keyword>
<reference evidence="3 4" key="1">
    <citation type="submission" date="2024-02" db="EMBL/GenBank/DDBJ databases">
        <authorList>
            <person name="Chen Y."/>
            <person name="Shah S."/>
            <person name="Dougan E. K."/>
            <person name="Thang M."/>
            <person name="Chan C."/>
        </authorList>
    </citation>
    <scope>NUCLEOTIDE SEQUENCE [LARGE SCALE GENOMIC DNA]</scope>
</reference>
<evidence type="ECO:0000313" key="3">
    <source>
        <dbReference type="EMBL" id="CAK8997115.1"/>
    </source>
</evidence>
<name>A0ABP0I700_9DINO</name>
<dbReference type="Proteomes" id="UP001642464">
    <property type="component" value="Unassembled WGS sequence"/>
</dbReference>
<dbReference type="InterPro" id="IPR003609">
    <property type="entry name" value="Pan_app"/>
</dbReference>
<feature type="signal peptide" evidence="1">
    <location>
        <begin position="1"/>
        <end position="19"/>
    </location>
</feature>
<evidence type="ECO:0000313" key="4">
    <source>
        <dbReference type="Proteomes" id="UP001642464"/>
    </source>
</evidence>
<keyword evidence="4" id="KW-1185">Reference proteome</keyword>
<organism evidence="3 4">
    <name type="scientific">Durusdinium trenchii</name>
    <dbReference type="NCBI Taxonomy" id="1381693"/>
    <lineage>
        <taxon>Eukaryota</taxon>
        <taxon>Sar</taxon>
        <taxon>Alveolata</taxon>
        <taxon>Dinophyceae</taxon>
        <taxon>Suessiales</taxon>
        <taxon>Symbiodiniaceae</taxon>
        <taxon>Durusdinium</taxon>
    </lineage>
</organism>
<evidence type="ECO:0000256" key="1">
    <source>
        <dbReference type="SAM" id="SignalP"/>
    </source>
</evidence>